<evidence type="ECO:0000256" key="1">
    <source>
        <dbReference type="ARBA" id="ARBA00023015"/>
    </source>
</evidence>
<gene>
    <name evidence="5" type="ORF">SAMN05660686_00128</name>
</gene>
<evidence type="ECO:0000256" key="3">
    <source>
        <dbReference type="ARBA" id="ARBA00023163"/>
    </source>
</evidence>
<feature type="domain" description="HTH arsR-type" evidence="4">
    <location>
        <begin position="1"/>
        <end position="101"/>
    </location>
</feature>
<dbReference type="InterPro" id="IPR036388">
    <property type="entry name" value="WH-like_DNA-bd_sf"/>
</dbReference>
<dbReference type="InterPro" id="IPR001845">
    <property type="entry name" value="HTH_ArsR_DNA-bd_dom"/>
</dbReference>
<protein>
    <submittedName>
        <fullName evidence="5">ArsR family transcriptional regulator</fullName>
    </submittedName>
</protein>
<dbReference type="Pfam" id="PF01022">
    <property type="entry name" value="HTH_5"/>
    <property type="match status" value="1"/>
</dbReference>
<dbReference type="AlphaFoldDB" id="A0A8G2BDX8"/>
<keyword evidence="6" id="KW-1185">Reference proteome</keyword>
<reference evidence="5 6" key="1">
    <citation type="submission" date="2016-10" db="EMBL/GenBank/DDBJ databases">
        <authorList>
            <person name="Varghese N."/>
            <person name="Submissions S."/>
        </authorList>
    </citation>
    <scope>NUCLEOTIDE SEQUENCE [LARGE SCALE GENOMIC DNA]</scope>
    <source>
        <strain evidence="5 6">DSM 18839</strain>
    </source>
</reference>
<accession>A0A8G2BDX8</accession>
<dbReference type="PANTHER" id="PTHR33154">
    <property type="entry name" value="TRANSCRIPTIONAL REGULATOR, ARSR FAMILY"/>
    <property type="match status" value="1"/>
</dbReference>
<proteinExistence type="predicted"/>
<dbReference type="PROSITE" id="PS50987">
    <property type="entry name" value="HTH_ARSR_2"/>
    <property type="match status" value="1"/>
</dbReference>
<keyword evidence="3" id="KW-0804">Transcription</keyword>
<dbReference type="GO" id="GO:0003700">
    <property type="term" value="F:DNA-binding transcription factor activity"/>
    <property type="evidence" value="ECO:0007669"/>
    <property type="project" value="InterPro"/>
</dbReference>
<keyword evidence="2" id="KW-0238">DNA-binding</keyword>
<comment type="caution">
    <text evidence="5">The sequence shown here is derived from an EMBL/GenBank/DDBJ whole genome shotgun (WGS) entry which is preliminary data.</text>
</comment>
<dbReference type="InterPro" id="IPR036390">
    <property type="entry name" value="WH_DNA-bd_sf"/>
</dbReference>
<dbReference type="Gene3D" id="1.10.10.10">
    <property type="entry name" value="Winged helix-like DNA-binding domain superfamily/Winged helix DNA-binding domain"/>
    <property type="match status" value="1"/>
</dbReference>
<dbReference type="RefSeq" id="WP_038013523.1">
    <property type="nucleotide sequence ID" value="NZ_FNBW01000001.1"/>
</dbReference>
<dbReference type="EMBL" id="FNBW01000001">
    <property type="protein sequence ID" value="SDF07084.1"/>
    <property type="molecule type" value="Genomic_DNA"/>
</dbReference>
<keyword evidence="1" id="KW-0805">Transcription regulation</keyword>
<evidence type="ECO:0000313" key="5">
    <source>
        <dbReference type="EMBL" id="SDF07084.1"/>
    </source>
</evidence>
<evidence type="ECO:0000256" key="2">
    <source>
        <dbReference type="ARBA" id="ARBA00023125"/>
    </source>
</evidence>
<dbReference type="InterPro" id="IPR011991">
    <property type="entry name" value="ArsR-like_HTH"/>
</dbReference>
<organism evidence="5 6">
    <name type="scientific">Thalassobaculum litoreum DSM 18839</name>
    <dbReference type="NCBI Taxonomy" id="1123362"/>
    <lineage>
        <taxon>Bacteria</taxon>
        <taxon>Pseudomonadati</taxon>
        <taxon>Pseudomonadota</taxon>
        <taxon>Alphaproteobacteria</taxon>
        <taxon>Rhodospirillales</taxon>
        <taxon>Thalassobaculaceae</taxon>
        <taxon>Thalassobaculum</taxon>
    </lineage>
</organism>
<dbReference type="Proteomes" id="UP000198615">
    <property type="component" value="Unassembled WGS sequence"/>
</dbReference>
<dbReference type="CDD" id="cd00090">
    <property type="entry name" value="HTH_ARSR"/>
    <property type="match status" value="1"/>
</dbReference>
<evidence type="ECO:0000259" key="4">
    <source>
        <dbReference type="PROSITE" id="PS50987"/>
    </source>
</evidence>
<dbReference type="SMART" id="SM00418">
    <property type="entry name" value="HTH_ARSR"/>
    <property type="match status" value="1"/>
</dbReference>
<sequence>MDELVEQTKALASDVRLSILGWLKEPGRHFPDQLSGDPEEVGVCVSLIAKKLGVSQPTTSRHLELLRRAGFVKVRRIAGWAFYARDEAELKAYQRRLHDTV</sequence>
<dbReference type="GO" id="GO:0003677">
    <property type="term" value="F:DNA binding"/>
    <property type="evidence" value="ECO:0007669"/>
    <property type="project" value="UniProtKB-KW"/>
</dbReference>
<evidence type="ECO:0000313" key="6">
    <source>
        <dbReference type="Proteomes" id="UP000198615"/>
    </source>
</evidence>
<dbReference type="OrthoDB" id="9790747at2"/>
<dbReference type="InterPro" id="IPR051081">
    <property type="entry name" value="HTH_MetalResp_TranReg"/>
</dbReference>
<dbReference type="PANTHER" id="PTHR33154:SF32">
    <property type="entry name" value="TRANSCRIPTIONAL REGULATORY PROTEIN"/>
    <property type="match status" value="1"/>
</dbReference>
<dbReference type="SUPFAM" id="SSF46785">
    <property type="entry name" value="Winged helix' DNA-binding domain"/>
    <property type="match status" value="1"/>
</dbReference>
<name>A0A8G2BDX8_9PROT</name>